<evidence type="ECO:0000256" key="1">
    <source>
        <dbReference type="ARBA" id="ARBA00010758"/>
    </source>
</evidence>
<proteinExistence type="inferred from homology"/>
<keyword evidence="4 9" id="KW-0732">Signal</keyword>
<dbReference type="EMBL" id="MU004236">
    <property type="protein sequence ID" value="KAF2668661.1"/>
    <property type="molecule type" value="Genomic_DNA"/>
</dbReference>
<gene>
    <name evidence="10" type="ORF">BT63DRAFT_282679</name>
</gene>
<dbReference type="PRINTS" id="PR00414">
    <property type="entry name" value="PPTHIESTRASE"/>
</dbReference>
<dbReference type="AlphaFoldDB" id="A0A6A6UAN9"/>
<name>A0A6A6UAN9_9PEZI</name>
<dbReference type="InterPro" id="IPR002472">
    <property type="entry name" value="Palm_thioest"/>
</dbReference>
<evidence type="ECO:0000256" key="7">
    <source>
        <dbReference type="ARBA" id="ARBA00023180"/>
    </source>
</evidence>
<reference evidence="10" key="1">
    <citation type="journal article" date="2020" name="Stud. Mycol.">
        <title>101 Dothideomycetes genomes: a test case for predicting lifestyles and emergence of pathogens.</title>
        <authorList>
            <person name="Haridas S."/>
            <person name="Albert R."/>
            <person name="Binder M."/>
            <person name="Bloem J."/>
            <person name="Labutti K."/>
            <person name="Salamov A."/>
            <person name="Andreopoulos B."/>
            <person name="Baker S."/>
            <person name="Barry K."/>
            <person name="Bills G."/>
            <person name="Bluhm B."/>
            <person name="Cannon C."/>
            <person name="Castanera R."/>
            <person name="Culley D."/>
            <person name="Daum C."/>
            <person name="Ezra D."/>
            <person name="Gonzalez J."/>
            <person name="Henrissat B."/>
            <person name="Kuo A."/>
            <person name="Liang C."/>
            <person name="Lipzen A."/>
            <person name="Lutzoni F."/>
            <person name="Magnuson J."/>
            <person name="Mondo S."/>
            <person name="Nolan M."/>
            <person name="Ohm R."/>
            <person name="Pangilinan J."/>
            <person name="Park H.-J."/>
            <person name="Ramirez L."/>
            <person name="Alfaro M."/>
            <person name="Sun H."/>
            <person name="Tritt A."/>
            <person name="Yoshinaga Y."/>
            <person name="Zwiers L.-H."/>
            <person name="Turgeon B."/>
            <person name="Goodwin S."/>
            <person name="Spatafora J."/>
            <person name="Crous P."/>
            <person name="Grigoriev I."/>
        </authorList>
    </citation>
    <scope>NUCLEOTIDE SEQUENCE</scope>
    <source>
        <strain evidence="10">CBS 115976</strain>
    </source>
</reference>
<dbReference type="SUPFAM" id="SSF53474">
    <property type="entry name" value="alpha/beta-Hydrolases"/>
    <property type="match status" value="1"/>
</dbReference>
<keyword evidence="11" id="KW-1185">Reference proteome</keyword>
<evidence type="ECO:0000256" key="4">
    <source>
        <dbReference type="ARBA" id="ARBA00022729"/>
    </source>
</evidence>
<sequence length="327" mass="35772">MRLSLASLALLAPAALSIPLSDDLDDTPLPLVIWHGLGDSFAGDGIKEVGELAEAIHDGTFVYTIGIGADANADRSASFWGNVTEQIAEVCAALAAHPILSTAPAIDALGFSQGGVFLRGYVERCNVPPVRSLVTFGSPHNGIVDFAACGPNDWVCKGAMALLKTNTWSNYVQARLVPAQYYRNTDPETGGPSEEYLEHSNFLADINNERVLKNTSYAGNLRKLKNFVMYMFEDDTTVSPKESSWFADVNLTDASVTPLRERNIYKQDWLGLKTLDKNGGIVFKTTPGKHMELSDKVLNSTFKSFFGPFKSKAERKLIVQNQINFEL</sequence>
<dbReference type="EC" id="3.1.2.22" evidence="2"/>
<evidence type="ECO:0000256" key="6">
    <source>
        <dbReference type="ARBA" id="ARBA00023157"/>
    </source>
</evidence>
<dbReference type="FunFam" id="3.40.50.1820:FF:000107">
    <property type="entry name" value="Palmitoyl-protein thioesterase 1"/>
    <property type="match status" value="1"/>
</dbReference>
<keyword evidence="6" id="KW-1015">Disulfide bond</keyword>
<feature type="signal peptide" evidence="9">
    <location>
        <begin position="1"/>
        <end position="17"/>
    </location>
</feature>
<dbReference type="OrthoDB" id="10263094at2759"/>
<dbReference type="Proteomes" id="UP000799302">
    <property type="component" value="Unassembled WGS sequence"/>
</dbReference>
<dbReference type="GO" id="GO:0008474">
    <property type="term" value="F:palmitoyl-(protein) hydrolase activity"/>
    <property type="evidence" value="ECO:0007669"/>
    <property type="project" value="UniProtKB-EC"/>
</dbReference>
<feature type="chain" id="PRO_5025332946" description="Palmitoyl-protein thioesterase 1" evidence="9">
    <location>
        <begin position="18"/>
        <end position="327"/>
    </location>
</feature>
<dbReference type="Pfam" id="PF02089">
    <property type="entry name" value="Palm_thioest"/>
    <property type="match status" value="1"/>
</dbReference>
<comment type="similarity">
    <text evidence="1">Belongs to the palmitoyl-protein thioesterase family.</text>
</comment>
<evidence type="ECO:0000256" key="9">
    <source>
        <dbReference type="SAM" id="SignalP"/>
    </source>
</evidence>
<keyword evidence="7" id="KW-0325">Glycoprotein</keyword>
<evidence type="ECO:0000256" key="2">
    <source>
        <dbReference type="ARBA" id="ARBA00012423"/>
    </source>
</evidence>
<evidence type="ECO:0000256" key="3">
    <source>
        <dbReference type="ARBA" id="ARBA00014212"/>
    </source>
</evidence>
<evidence type="ECO:0000313" key="11">
    <source>
        <dbReference type="Proteomes" id="UP000799302"/>
    </source>
</evidence>
<dbReference type="InterPro" id="IPR029058">
    <property type="entry name" value="AB_hydrolase_fold"/>
</dbReference>
<dbReference type="PANTHER" id="PTHR11247">
    <property type="entry name" value="PALMITOYL-PROTEIN THIOESTERASE/DOLICHYLDIPHOSPHATASE 1"/>
    <property type="match status" value="1"/>
</dbReference>
<accession>A0A6A6UAN9</accession>
<protein>
    <recommendedName>
        <fullName evidence="3">Palmitoyl-protein thioesterase 1</fullName>
        <ecNumber evidence="2">3.1.2.22</ecNumber>
    </recommendedName>
    <alternativeName>
        <fullName evidence="8">Palmitoyl-protein hydrolase 1</fullName>
    </alternativeName>
</protein>
<evidence type="ECO:0000313" key="10">
    <source>
        <dbReference type="EMBL" id="KAF2668661.1"/>
    </source>
</evidence>
<organism evidence="10 11">
    <name type="scientific">Microthyrium microscopicum</name>
    <dbReference type="NCBI Taxonomy" id="703497"/>
    <lineage>
        <taxon>Eukaryota</taxon>
        <taxon>Fungi</taxon>
        <taxon>Dikarya</taxon>
        <taxon>Ascomycota</taxon>
        <taxon>Pezizomycotina</taxon>
        <taxon>Dothideomycetes</taxon>
        <taxon>Dothideomycetes incertae sedis</taxon>
        <taxon>Microthyriales</taxon>
        <taxon>Microthyriaceae</taxon>
        <taxon>Microthyrium</taxon>
    </lineage>
</organism>
<evidence type="ECO:0000256" key="5">
    <source>
        <dbReference type="ARBA" id="ARBA00022801"/>
    </source>
</evidence>
<dbReference type="Gene3D" id="3.40.50.1820">
    <property type="entry name" value="alpha/beta hydrolase"/>
    <property type="match status" value="1"/>
</dbReference>
<evidence type="ECO:0000256" key="8">
    <source>
        <dbReference type="ARBA" id="ARBA00031934"/>
    </source>
</evidence>
<keyword evidence="5 10" id="KW-0378">Hydrolase</keyword>
<dbReference type="PANTHER" id="PTHR11247:SF8">
    <property type="entry name" value="PALMITOYL-PROTEIN THIOESTERASE 1"/>
    <property type="match status" value="1"/>
</dbReference>